<proteinExistence type="inferred from homology"/>
<dbReference type="AlphaFoldDB" id="A0A285T1R2"/>
<protein>
    <submittedName>
        <fullName evidence="9">Peptide/nickel transport system permease protein</fullName>
    </submittedName>
</protein>
<gene>
    <name evidence="9" type="ORF">SAMN05877831_11348</name>
</gene>
<evidence type="ECO:0000313" key="10">
    <source>
        <dbReference type="Proteomes" id="UP000219111"/>
    </source>
</evidence>
<dbReference type="Gene3D" id="1.10.3720.10">
    <property type="entry name" value="MetI-like"/>
    <property type="match status" value="1"/>
</dbReference>
<keyword evidence="10" id="KW-1185">Reference proteome</keyword>
<dbReference type="PROSITE" id="PS50928">
    <property type="entry name" value="ABC_TM1"/>
    <property type="match status" value="1"/>
</dbReference>
<evidence type="ECO:0000256" key="4">
    <source>
        <dbReference type="ARBA" id="ARBA00022692"/>
    </source>
</evidence>
<comment type="similarity">
    <text evidence="7">Belongs to the binding-protein-dependent transport system permease family.</text>
</comment>
<evidence type="ECO:0000256" key="3">
    <source>
        <dbReference type="ARBA" id="ARBA00022475"/>
    </source>
</evidence>
<dbReference type="GO" id="GO:0005886">
    <property type="term" value="C:plasma membrane"/>
    <property type="evidence" value="ECO:0007669"/>
    <property type="project" value="UniProtKB-SubCell"/>
</dbReference>
<keyword evidence="6 7" id="KW-0472">Membrane</keyword>
<feature type="domain" description="ABC transmembrane type-1" evidence="8">
    <location>
        <begin position="97"/>
        <end position="313"/>
    </location>
</feature>
<dbReference type="CDD" id="cd06261">
    <property type="entry name" value="TM_PBP2"/>
    <property type="match status" value="1"/>
</dbReference>
<dbReference type="PANTHER" id="PTHR43163">
    <property type="entry name" value="DIPEPTIDE TRANSPORT SYSTEM PERMEASE PROTEIN DPPB-RELATED"/>
    <property type="match status" value="1"/>
</dbReference>
<organism evidence="9 10">
    <name type="scientific">Rhodobacter maris</name>
    <dbReference type="NCBI Taxonomy" id="446682"/>
    <lineage>
        <taxon>Bacteria</taxon>
        <taxon>Pseudomonadati</taxon>
        <taxon>Pseudomonadota</taxon>
        <taxon>Alphaproteobacteria</taxon>
        <taxon>Rhodobacterales</taxon>
        <taxon>Rhodobacter group</taxon>
        <taxon>Rhodobacter</taxon>
    </lineage>
</organism>
<dbReference type="RefSeq" id="WP_097070920.1">
    <property type="nucleotide sequence ID" value="NZ_OBMT01000013.1"/>
</dbReference>
<dbReference type="Pfam" id="PF19300">
    <property type="entry name" value="BPD_transp_1_N"/>
    <property type="match status" value="1"/>
</dbReference>
<keyword evidence="2 7" id="KW-0813">Transport</keyword>
<sequence>MLAAMLSRLARMVVVMLGISILTFLIFFATPGADPAARIAGRNAAPETVAAVRHDFGLDQPIWVQYGAMMRKMFITGDLTSFVNRGEKIVPTLRAAAPVTLSLVAGAAVLWMALGALTGILAAATRGRWPDKMLMGLSMMAVAMPVFWVGEMVNLITQSRLHNTWAFSWVPPLGYVPFTESPLRWALALVFPWLTLAFLYIGLYGRMLRTGIIETYQEDYIRTARAKGLTARRVLLKHATRSAIIPVVIMFGMDFGVLVGGAAVLTEVVFGLNGVGRLTYQALKVLDLPMIMASVLYASFFVVLANAIVDLLCILIDPRMRRK</sequence>
<dbReference type="GO" id="GO:0055085">
    <property type="term" value="P:transmembrane transport"/>
    <property type="evidence" value="ECO:0007669"/>
    <property type="project" value="InterPro"/>
</dbReference>
<name>A0A285T1R2_9RHOB</name>
<evidence type="ECO:0000256" key="7">
    <source>
        <dbReference type="RuleBase" id="RU363032"/>
    </source>
</evidence>
<feature type="transmembrane region" description="Helical" evidence="7">
    <location>
        <begin position="183"/>
        <end position="203"/>
    </location>
</feature>
<feature type="transmembrane region" description="Helical" evidence="7">
    <location>
        <begin position="290"/>
        <end position="316"/>
    </location>
</feature>
<dbReference type="SUPFAM" id="SSF161098">
    <property type="entry name" value="MetI-like"/>
    <property type="match status" value="1"/>
</dbReference>
<dbReference type="Proteomes" id="UP000219111">
    <property type="component" value="Unassembled WGS sequence"/>
</dbReference>
<feature type="transmembrane region" description="Helical" evidence="7">
    <location>
        <begin position="101"/>
        <end position="122"/>
    </location>
</feature>
<keyword evidence="4 7" id="KW-0812">Transmembrane</keyword>
<dbReference type="Pfam" id="PF00528">
    <property type="entry name" value="BPD_transp_1"/>
    <property type="match status" value="1"/>
</dbReference>
<comment type="subcellular location">
    <subcellularLocation>
        <location evidence="1 7">Cell membrane</location>
        <topology evidence="1 7">Multi-pass membrane protein</topology>
    </subcellularLocation>
</comment>
<dbReference type="InterPro" id="IPR045621">
    <property type="entry name" value="BPD_transp_1_N"/>
</dbReference>
<feature type="transmembrane region" description="Helical" evidence="7">
    <location>
        <begin position="12"/>
        <end position="30"/>
    </location>
</feature>
<evidence type="ECO:0000256" key="5">
    <source>
        <dbReference type="ARBA" id="ARBA00022989"/>
    </source>
</evidence>
<keyword evidence="5 7" id="KW-1133">Transmembrane helix</keyword>
<dbReference type="InterPro" id="IPR035906">
    <property type="entry name" value="MetI-like_sf"/>
</dbReference>
<dbReference type="OrthoDB" id="9805855at2"/>
<evidence type="ECO:0000313" key="9">
    <source>
        <dbReference type="EMBL" id="SOC15255.1"/>
    </source>
</evidence>
<evidence type="ECO:0000256" key="2">
    <source>
        <dbReference type="ARBA" id="ARBA00022448"/>
    </source>
</evidence>
<evidence type="ECO:0000259" key="8">
    <source>
        <dbReference type="PROSITE" id="PS50928"/>
    </source>
</evidence>
<keyword evidence="3" id="KW-1003">Cell membrane</keyword>
<dbReference type="InterPro" id="IPR000515">
    <property type="entry name" value="MetI-like"/>
</dbReference>
<feature type="transmembrane region" description="Helical" evidence="7">
    <location>
        <begin position="243"/>
        <end position="270"/>
    </location>
</feature>
<accession>A0A285T1R2</accession>
<evidence type="ECO:0000256" key="1">
    <source>
        <dbReference type="ARBA" id="ARBA00004651"/>
    </source>
</evidence>
<feature type="transmembrane region" description="Helical" evidence="7">
    <location>
        <begin position="134"/>
        <end position="156"/>
    </location>
</feature>
<dbReference type="PANTHER" id="PTHR43163:SF6">
    <property type="entry name" value="DIPEPTIDE TRANSPORT SYSTEM PERMEASE PROTEIN DPPB-RELATED"/>
    <property type="match status" value="1"/>
</dbReference>
<reference evidence="10" key="1">
    <citation type="submission" date="2017-08" db="EMBL/GenBank/DDBJ databases">
        <authorList>
            <person name="Varghese N."/>
            <person name="Submissions S."/>
        </authorList>
    </citation>
    <scope>NUCLEOTIDE SEQUENCE [LARGE SCALE GENOMIC DNA]</scope>
    <source>
        <strain evidence="10">JA276</strain>
    </source>
</reference>
<dbReference type="EMBL" id="OBMT01000013">
    <property type="protein sequence ID" value="SOC15255.1"/>
    <property type="molecule type" value="Genomic_DNA"/>
</dbReference>
<evidence type="ECO:0000256" key="6">
    <source>
        <dbReference type="ARBA" id="ARBA00023136"/>
    </source>
</evidence>